<dbReference type="Proteomes" id="UP001056120">
    <property type="component" value="Linkage Group LG06"/>
</dbReference>
<accession>A0ACB9IVZ8</accession>
<reference evidence="1 2" key="2">
    <citation type="journal article" date="2022" name="Mol. Ecol. Resour.">
        <title>The genomes of chicory, endive, great burdock and yacon provide insights into Asteraceae paleo-polyploidization history and plant inulin production.</title>
        <authorList>
            <person name="Fan W."/>
            <person name="Wang S."/>
            <person name="Wang H."/>
            <person name="Wang A."/>
            <person name="Jiang F."/>
            <person name="Liu H."/>
            <person name="Zhao H."/>
            <person name="Xu D."/>
            <person name="Zhang Y."/>
        </authorList>
    </citation>
    <scope>NUCLEOTIDE SEQUENCE [LARGE SCALE GENOMIC DNA]</scope>
    <source>
        <strain evidence="2">cv. Yunnan</strain>
        <tissue evidence="1">Leaves</tissue>
    </source>
</reference>
<evidence type="ECO:0000313" key="1">
    <source>
        <dbReference type="EMBL" id="KAI3812408.1"/>
    </source>
</evidence>
<sequence length="128" mass="14321">MMTRQPHQDQQTRVFHELSAMILNLIRYPPTSIQFSDEVSTTRRPDPLPQITPAGFASMLLGISLALMLCGSITFFIGFLLMPWVLGLVMLLYVVGIVSSLSMLGRAIFYHTLSPSSPRKTVPAWKLL</sequence>
<dbReference type="EMBL" id="CM042023">
    <property type="protein sequence ID" value="KAI3812408.1"/>
    <property type="molecule type" value="Genomic_DNA"/>
</dbReference>
<reference evidence="2" key="1">
    <citation type="journal article" date="2022" name="Mol. Ecol. Resour.">
        <title>The genomes of chicory, endive, great burdock and yacon provide insights into Asteraceae palaeo-polyploidization history and plant inulin production.</title>
        <authorList>
            <person name="Fan W."/>
            <person name="Wang S."/>
            <person name="Wang H."/>
            <person name="Wang A."/>
            <person name="Jiang F."/>
            <person name="Liu H."/>
            <person name="Zhao H."/>
            <person name="Xu D."/>
            <person name="Zhang Y."/>
        </authorList>
    </citation>
    <scope>NUCLEOTIDE SEQUENCE [LARGE SCALE GENOMIC DNA]</scope>
    <source>
        <strain evidence="2">cv. Yunnan</strain>
    </source>
</reference>
<comment type="caution">
    <text evidence="1">The sequence shown here is derived from an EMBL/GenBank/DDBJ whole genome shotgun (WGS) entry which is preliminary data.</text>
</comment>
<protein>
    <submittedName>
        <fullName evidence="1">Uncharacterized protein</fullName>
    </submittedName>
</protein>
<keyword evidence="2" id="KW-1185">Reference proteome</keyword>
<evidence type="ECO:0000313" key="2">
    <source>
        <dbReference type="Proteomes" id="UP001056120"/>
    </source>
</evidence>
<organism evidence="1 2">
    <name type="scientific">Smallanthus sonchifolius</name>
    <dbReference type="NCBI Taxonomy" id="185202"/>
    <lineage>
        <taxon>Eukaryota</taxon>
        <taxon>Viridiplantae</taxon>
        <taxon>Streptophyta</taxon>
        <taxon>Embryophyta</taxon>
        <taxon>Tracheophyta</taxon>
        <taxon>Spermatophyta</taxon>
        <taxon>Magnoliopsida</taxon>
        <taxon>eudicotyledons</taxon>
        <taxon>Gunneridae</taxon>
        <taxon>Pentapetalae</taxon>
        <taxon>asterids</taxon>
        <taxon>campanulids</taxon>
        <taxon>Asterales</taxon>
        <taxon>Asteraceae</taxon>
        <taxon>Asteroideae</taxon>
        <taxon>Heliantheae alliance</taxon>
        <taxon>Millerieae</taxon>
        <taxon>Smallanthus</taxon>
    </lineage>
</organism>
<name>A0ACB9IVZ8_9ASTR</name>
<gene>
    <name evidence="1" type="ORF">L1987_17116</name>
</gene>
<proteinExistence type="predicted"/>